<keyword evidence="3" id="KW-1185">Reference proteome</keyword>
<dbReference type="Proteomes" id="UP000613266">
    <property type="component" value="Unassembled WGS sequence"/>
</dbReference>
<dbReference type="InterPro" id="IPR011044">
    <property type="entry name" value="Quino_amine_DH_bsu"/>
</dbReference>
<dbReference type="SUPFAM" id="SSF101898">
    <property type="entry name" value="NHL repeat"/>
    <property type="match status" value="1"/>
</dbReference>
<dbReference type="EMBL" id="JAEDAK010000016">
    <property type="protein sequence ID" value="MBH9578901.1"/>
    <property type="molecule type" value="Genomic_DNA"/>
</dbReference>
<dbReference type="InterPro" id="IPR024361">
    <property type="entry name" value="BACON"/>
</dbReference>
<feature type="domain" description="BACON" evidence="1">
    <location>
        <begin position="224"/>
        <end position="296"/>
    </location>
</feature>
<dbReference type="InterPro" id="IPR015943">
    <property type="entry name" value="WD40/YVTN_repeat-like_dom_sf"/>
</dbReference>
<reference evidence="2" key="1">
    <citation type="submission" date="2020-12" db="EMBL/GenBank/DDBJ databases">
        <title>The genome sequence of Inhella sp. 1Y17.</title>
        <authorList>
            <person name="Liu Y."/>
        </authorList>
    </citation>
    <scope>NUCLEOTIDE SEQUENCE</scope>
    <source>
        <strain evidence="2">1Y17</strain>
    </source>
</reference>
<comment type="caution">
    <text evidence="2">The sequence shown here is derived from an EMBL/GenBank/DDBJ whole genome shotgun (WGS) entry which is preliminary data.</text>
</comment>
<dbReference type="Gene3D" id="2.60.40.10">
    <property type="entry name" value="Immunoglobulins"/>
    <property type="match status" value="1"/>
</dbReference>
<organism evidence="2 3">
    <name type="scientific">Inhella proteolytica</name>
    <dbReference type="NCBI Taxonomy" id="2795029"/>
    <lineage>
        <taxon>Bacteria</taxon>
        <taxon>Pseudomonadati</taxon>
        <taxon>Pseudomonadota</taxon>
        <taxon>Betaproteobacteria</taxon>
        <taxon>Burkholderiales</taxon>
        <taxon>Sphaerotilaceae</taxon>
        <taxon>Inhella</taxon>
    </lineage>
</organism>
<dbReference type="InterPro" id="IPR013783">
    <property type="entry name" value="Ig-like_fold"/>
</dbReference>
<dbReference type="AlphaFoldDB" id="A0A931J3I1"/>
<protein>
    <recommendedName>
        <fullName evidence="1">BACON domain-containing protein</fullName>
    </recommendedName>
</protein>
<evidence type="ECO:0000259" key="1">
    <source>
        <dbReference type="Pfam" id="PF19190"/>
    </source>
</evidence>
<dbReference type="Gene3D" id="2.130.10.10">
    <property type="entry name" value="YVTN repeat-like/Quinoprotein amine dehydrogenase"/>
    <property type="match status" value="1"/>
</dbReference>
<dbReference type="SUPFAM" id="SSF50969">
    <property type="entry name" value="YVTN repeat-like/Quinoprotein amine dehydrogenase"/>
    <property type="match status" value="1"/>
</dbReference>
<sequence>MSTSQVSASLEYRVGGSLRVGAHVNDPSAFGSGPLFVLVVDPQGILEGVDGPRPVDASNYEAALRIKRDLAPGQYQGQWQVRLCKDAACAAEYPGSPLQLGFDIKVAQGRLHSGSPMPERQQFYSGELSTPSYDLWVDATTSWTVSSDAPWLKLEGATGTGNGKARVTLDARSLPAGTHSARITVKGSDGQLSTHLYAVEVVSNRLFSSSPQVEWSGVNGSSLASTTLSLTALGSSQIAWMASASAGWIKLLSSTGQTPGPLTLVADLSNVIAGVYTGSISITAQGLLQPLTVPVKLNVAAATLKPSSTNIVLGGVDGRKLQDSQTLSLSLNTGSKAWPWQVKEAPGWLQVSSLGGLISAESTAITLSLKRDLLQAGSTKGVLKLEARVAGDLISTSVDLTAQVDRRRLLPSAWGIGFSSTPNGQVLTRTLTVRDSQGGDLSWKASSSAPWLQASGSGSTGSNSVLTLRAIPDSLPQSSLSYATVTLTTTVPGVEPVRLRVGLWKDAVGLSEPRRLPDRYTHVQSDPIRPHVYLHSGGSTVDVFHAFTGLKLRSFTNLGSSLAGMTVEPDGGRLFVLDTGSRRVAVVDLEANAALTPWNLGAAVHGGTVPLAVKVDGVSLLLLADGQALREGQLLPALALDSYSGSLASSGDGRILVKHVQGISPSSTYRFKLDYSVVNGGVLAAKKLAENWSLGGAGNGKDVAVSLDGETTVTASGAPYACPRGDAKLDLLGMLPGGSHYPNNAELLSDGRWVCGASSTYESTDVWVHSADGVLEESFRIGSYGRSMLDRQLVATPDGRILIGLSEEPKLVFQPLRPR</sequence>
<name>A0A931J3I1_9BURK</name>
<gene>
    <name evidence="2" type="ORF">I7X39_18575</name>
</gene>
<feature type="domain" description="BACON" evidence="1">
    <location>
        <begin position="117"/>
        <end position="172"/>
    </location>
</feature>
<proteinExistence type="predicted"/>
<evidence type="ECO:0000313" key="2">
    <source>
        <dbReference type="EMBL" id="MBH9578901.1"/>
    </source>
</evidence>
<accession>A0A931J3I1</accession>
<evidence type="ECO:0000313" key="3">
    <source>
        <dbReference type="Proteomes" id="UP000613266"/>
    </source>
</evidence>
<dbReference type="Pfam" id="PF19190">
    <property type="entry name" value="BACON_2"/>
    <property type="match status" value="2"/>
</dbReference>